<feature type="region of interest" description="Disordered" evidence="1">
    <location>
        <begin position="54"/>
        <end position="97"/>
    </location>
</feature>
<comment type="caution">
    <text evidence="2">The sequence shown here is derived from an EMBL/GenBank/DDBJ whole genome shotgun (WGS) entry which is preliminary data.</text>
</comment>
<evidence type="ECO:0000313" key="3">
    <source>
        <dbReference type="Proteomes" id="UP000824120"/>
    </source>
</evidence>
<organism evidence="2 3">
    <name type="scientific">Solanum commersonii</name>
    <name type="common">Commerson's wild potato</name>
    <name type="synonym">Commerson's nightshade</name>
    <dbReference type="NCBI Taxonomy" id="4109"/>
    <lineage>
        <taxon>Eukaryota</taxon>
        <taxon>Viridiplantae</taxon>
        <taxon>Streptophyta</taxon>
        <taxon>Embryophyta</taxon>
        <taxon>Tracheophyta</taxon>
        <taxon>Spermatophyta</taxon>
        <taxon>Magnoliopsida</taxon>
        <taxon>eudicotyledons</taxon>
        <taxon>Gunneridae</taxon>
        <taxon>Pentapetalae</taxon>
        <taxon>asterids</taxon>
        <taxon>lamiids</taxon>
        <taxon>Solanales</taxon>
        <taxon>Solanaceae</taxon>
        <taxon>Solanoideae</taxon>
        <taxon>Solaneae</taxon>
        <taxon>Solanum</taxon>
    </lineage>
</organism>
<evidence type="ECO:0000256" key="1">
    <source>
        <dbReference type="SAM" id="MobiDB-lite"/>
    </source>
</evidence>
<proteinExistence type="predicted"/>
<dbReference type="EMBL" id="JACXVP010000009">
    <property type="protein sequence ID" value="KAG5587169.1"/>
    <property type="molecule type" value="Genomic_DNA"/>
</dbReference>
<gene>
    <name evidence="2" type="ORF">H5410_047603</name>
</gene>
<name>A0A9J5XFL3_SOLCO</name>
<evidence type="ECO:0000313" key="2">
    <source>
        <dbReference type="EMBL" id="KAG5587169.1"/>
    </source>
</evidence>
<protein>
    <submittedName>
        <fullName evidence="2">Uncharacterized protein</fullName>
    </submittedName>
</protein>
<dbReference type="AlphaFoldDB" id="A0A9J5XFL3"/>
<sequence length="161" mass="17948">MKVRFSLLCFSFSVYPLSLPRLPLLSSPLARVNKQKALAPPSPVPMGVKATRMMKGDGGHRPTCSSVDSNRPGKRSGGVCRQPSMAKRSGGEERWRRQLSCKTKSGPFFLLMLDTGGPNYKLSIRAKHNLNRFEQRFSYRAKDTELSSQVEDSWARKGTAT</sequence>
<keyword evidence="3" id="KW-1185">Reference proteome</keyword>
<dbReference type="Proteomes" id="UP000824120">
    <property type="component" value="Chromosome 9"/>
</dbReference>
<feature type="region of interest" description="Disordered" evidence="1">
    <location>
        <begin position="142"/>
        <end position="161"/>
    </location>
</feature>
<accession>A0A9J5XFL3</accession>
<reference evidence="2 3" key="1">
    <citation type="submission" date="2020-09" db="EMBL/GenBank/DDBJ databases">
        <title>De no assembly of potato wild relative species, Solanum commersonii.</title>
        <authorList>
            <person name="Cho K."/>
        </authorList>
    </citation>
    <scope>NUCLEOTIDE SEQUENCE [LARGE SCALE GENOMIC DNA]</scope>
    <source>
        <strain evidence="2">LZ3.2</strain>
        <tissue evidence="2">Leaf</tissue>
    </source>
</reference>